<proteinExistence type="predicted"/>
<keyword evidence="2" id="KW-1185">Reference proteome</keyword>
<dbReference type="Proteomes" id="UP000015105">
    <property type="component" value="Chromosome 3D"/>
</dbReference>
<dbReference type="EnsemblPlants" id="AET3Gv20047300.1">
    <property type="protein sequence ID" value="AET3Gv20047300.1"/>
    <property type="gene ID" value="AET3Gv20047300"/>
</dbReference>
<protein>
    <submittedName>
        <fullName evidence="1">Uncharacterized protein</fullName>
    </submittedName>
</protein>
<reference evidence="2" key="1">
    <citation type="journal article" date="2014" name="Science">
        <title>Ancient hybridizations among the ancestral genomes of bread wheat.</title>
        <authorList>
            <consortium name="International Wheat Genome Sequencing Consortium,"/>
            <person name="Marcussen T."/>
            <person name="Sandve S.R."/>
            <person name="Heier L."/>
            <person name="Spannagl M."/>
            <person name="Pfeifer M."/>
            <person name="Jakobsen K.S."/>
            <person name="Wulff B.B."/>
            <person name="Steuernagel B."/>
            <person name="Mayer K.F."/>
            <person name="Olsen O.A."/>
        </authorList>
    </citation>
    <scope>NUCLEOTIDE SEQUENCE [LARGE SCALE GENOMIC DNA]</scope>
    <source>
        <strain evidence="2">cv. AL8/78</strain>
    </source>
</reference>
<dbReference type="AlphaFoldDB" id="A0A453DRB7"/>
<organism evidence="1 2">
    <name type="scientific">Aegilops tauschii subsp. strangulata</name>
    <name type="common">Goatgrass</name>
    <dbReference type="NCBI Taxonomy" id="200361"/>
    <lineage>
        <taxon>Eukaryota</taxon>
        <taxon>Viridiplantae</taxon>
        <taxon>Streptophyta</taxon>
        <taxon>Embryophyta</taxon>
        <taxon>Tracheophyta</taxon>
        <taxon>Spermatophyta</taxon>
        <taxon>Magnoliopsida</taxon>
        <taxon>Liliopsida</taxon>
        <taxon>Poales</taxon>
        <taxon>Poaceae</taxon>
        <taxon>BOP clade</taxon>
        <taxon>Pooideae</taxon>
        <taxon>Triticodae</taxon>
        <taxon>Triticeae</taxon>
        <taxon>Triticinae</taxon>
        <taxon>Aegilops</taxon>
    </lineage>
</organism>
<dbReference type="Gramene" id="AET3Gv20047300.1">
    <property type="protein sequence ID" value="AET3Gv20047300.1"/>
    <property type="gene ID" value="AET3Gv20047300"/>
</dbReference>
<reference evidence="1" key="5">
    <citation type="journal article" date="2021" name="G3 (Bethesda)">
        <title>Aegilops tauschii genome assembly Aet v5.0 features greater sequence contiguity and improved annotation.</title>
        <authorList>
            <person name="Wang L."/>
            <person name="Zhu T."/>
            <person name="Rodriguez J.C."/>
            <person name="Deal K.R."/>
            <person name="Dubcovsky J."/>
            <person name="McGuire P.E."/>
            <person name="Lux T."/>
            <person name="Spannagl M."/>
            <person name="Mayer K.F.X."/>
            <person name="Baldrich P."/>
            <person name="Meyers B.C."/>
            <person name="Huo N."/>
            <person name="Gu Y.Q."/>
            <person name="Zhou H."/>
            <person name="Devos K.M."/>
            <person name="Bennetzen J.L."/>
            <person name="Unver T."/>
            <person name="Budak H."/>
            <person name="Gulick P.J."/>
            <person name="Galiba G."/>
            <person name="Kalapos B."/>
            <person name="Nelson D.R."/>
            <person name="Li P."/>
            <person name="You F.M."/>
            <person name="Luo M.C."/>
            <person name="Dvorak J."/>
        </authorList>
    </citation>
    <scope>NUCLEOTIDE SEQUENCE [LARGE SCALE GENOMIC DNA]</scope>
    <source>
        <strain evidence="1">cv. AL8/78</strain>
    </source>
</reference>
<reference evidence="1" key="3">
    <citation type="journal article" date="2017" name="Nature">
        <title>Genome sequence of the progenitor of the wheat D genome Aegilops tauschii.</title>
        <authorList>
            <person name="Luo M.C."/>
            <person name="Gu Y.Q."/>
            <person name="Puiu D."/>
            <person name="Wang H."/>
            <person name="Twardziok S.O."/>
            <person name="Deal K.R."/>
            <person name="Huo N."/>
            <person name="Zhu T."/>
            <person name="Wang L."/>
            <person name="Wang Y."/>
            <person name="McGuire P.E."/>
            <person name="Liu S."/>
            <person name="Long H."/>
            <person name="Ramasamy R.K."/>
            <person name="Rodriguez J.C."/>
            <person name="Van S.L."/>
            <person name="Yuan L."/>
            <person name="Wang Z."/>
            <person name="Xia Z."/>
            <person name="Xiao L."/>
            <person name="Anderson O.D."/>
            <person name="Ouyang S."/>
            <person name="Liang Y."/>
            <person name="Zimin A.V."/>
            <person name="Pertea G."/>
            <person name="Qi P."/>
            <person name="Bennetzen J.L."/>
            <person name="Dai X."/>
            <person name="Dawson M.W."/>
            <person name="Muller H.G."/>
            <person name="Kugler K."/>
            <person name="Rivarola-Duarte L."/>
            <person name="Spannagl M."/>
            <person name="Mayer K.F.X."/>
            <person name="Lu F.H."/>
            <person name="Bevan M.W."/>
            <person name="Leroy P."/>
            <person name="Li P."/>
            <person name="You F.M."/>
            <person name="Sun Q."/>
            <person name="Liu Z."/>
            <person name="Lyons E."/>
            <person name="Wicker T."/>
            <person name="Salzberg S.L."/>
            <person name="Devos K.M."/>
            <person name="Dvorak J."/>
        </authorList>
    </citation>
    <scope>NUCLEOTIDE SEQUENCE [LARGE SCALE GENOMIC DNA]</scope>
    <source>
        <strain evidence="1">cv. AL8/78</strain>
    </source>
</reference>
<name>A0A453DRB7_AEGTS</name>
<reference evidence="2" key="2">
    <citation type="journal article" date="2017" name="Nat. Plants">
        <title>The Aegilops tauschii genome reveals multiple impacts of transposons.</title>
        <authorList>
            <person name="Zhao G."/>
            <person name="Zou C."/>
            <person name="Li K."/>
            <person name="Wang K."/>
            <person name="Li T."/>
            <person name="Gao L."/>
            <person name="Zhang X."/>
            <person name="Wang H."/>
            <person name="Yang Z."/>
            <person name="Liu X."/>
            <person name="Jiang W."/>
            <person name="Mao L."/>
            <person name="Kong X."/>
            <person name="Jiao Y."/>
            <person name="Jia J."/>
        </authorList>
    </citation>
    <scope>NUCLEOTIDE SEQUENCE [LARGE SCALE GENOMIC DNA]</scope>
    <source>
        <strain evidence="2">cv. AL8/78</strain>
    </source>
</reference>
<evidence type="ECO:0000313" key="2">
    <source>
        <dbReference type="Proteomes" id="UP000015105"/>
    </source>
</evidence>
<evidence type="ECO:0000313" key="1">
    <source>
        <dbReference type="EnsemblPlants" id="AET3Gv20047300.1"/>
    </source>
</evidence>
<reference evidence="1" key="4">
    <citation type="submission" date="2019-03" db="UniProtKB">
        <authorList>
            <consortium name="EnsemblPlants"/>
        </authorList>
    </citation>
    <scope>IDENTIFICATION</scope>
</reference>
<accession>A0A453DRB7</accession>
<sequence>MHNLPDGGCVLPSPTSLLAAVGVESGRSVSTMPLSNEVLPAVLAPKVIAARHQVHELIDLVAEVSAEVRLRRCAIGERNAGQIMGAGNLMAEIEGAHRVLVH</sequence>